<protein>
    <submittedName>
        <fullName evidence="2">Letm1 RBD domain-containing protein</fullName>
    </submittedName>
</protein>
<reference evidence="2" key="1">
    <citation type="submission" date="2022-11" db="UniProtKB">
        <authorList>
            <consortium name="WormBaseParasite"/>
        </authorList>
    </citation>
    <scope>IDENTIFICATION</scope>
</reference>
<organism evidence="1 2">
    <name type="scientific">Panagrolaimus sp. PS1159</name>
    <dbReference type="NCBI Taxonomy" id="55785"/>
    <lineage>
        <taxon>Eukaryota</taxon>
        <taxon>Metazoa</taxon>
        <taxon>Ecdysozoa</taxon>
        <taxon>Nematoda</taxon>
        <taxon>Chromadorea</taxon>
        <taxon>Rhabditida</taxon>
        <taxon>Tylenchina</taxon>
        <taxon>Panagrolaimomorpha</taxon>
        <taxon>Panagrolaimoidea</taxon>
        <taxon>Panagrolaimidae</taxon>
        <taxon>Panagrolaimus</taxon>
    </lineage>
</organism>
<proteinExistence type="predicted"/>
<sequence length="312" mass="36611">MLAATALVRYRVPLVNSNCLNYYGSSIRWLCAPVQKQPDSFFKRTMQGYENYLEKNWPKVYKIHRLVVDGTKASVADVKTYYYIRRDLNSGKISLTELSRPQLQTYIQTHVEFGKIIAIVVFAMLPLAFYLLALGIILLPRYVLTRHFWTPEQKRQFWIDAMNKSANSHFQPLIEQLPKQSKELHFPLNMNEIKDVKVQPLDKLDFGQMYRLSRVHRFLPIMPLSNLKWRANALKHLDAVMEKDLSSLNDMSTDELYTQMFIRCLNFEGLSDDEMRKVLKNWIKNSSNIASNDSLYIYAPILLQYKKKNVNN</sequence>
<dbReference type="Proteomes" id="UP000887580">
    <property type="component" value="Unplaced"/>
</dbReference>
<evidence type="ECO:0000313" key="1">
    <source>
        <dbReference type="Proteomes" id="UP000887580"/>
    </source>
</evidence>
<dbReference type="WBParaSite" id="PS1159_v2.g18116.t1">
    <property type="protein sequence ID" value="PS1159_v2.g18116.t1"/>
    <property type="gene ID" value="PS1159_v2.g18116"/>
</dbReference>
<name>A0AC35FJK9_9BILA</name>
<accession>A0AC35FJK9</accession>
<evidence type="ECO:0000313" key="2">
    <source>
        <dbReference type="WBParaSite" id="PS1159_v2.g18116.t1"/>
    </source>
</evidence>